<evidence type="ECO:0000313" key="2">
    <source>
        <dbReference type="EMBL" id="KAK5139984.1"/>
    </source>
</evidence>
<evidence type="ECO:0000313" key="3">
    <source>
        <dbReference type="Proteomes" id="UP001308179"/>
    </source>
</evidence>
<dbReference type="Proteomes" id="UP001308179">
    <property type="component" value="Unassembled WGS sequence"/>
</dbReference>
<feature type="compositionally biased region" description="Basic and acidic residues" evidence="1">
    <location>
        <begin position="180"/>
        <end position="193"/>
    </location>
</feature>
<sequence length="216" mass="24394">LASAKTISLYNSPSTSTTVQLQRQNEQLQLRYNNMNCDNMNNNGNHNAMNHNTTNHNNMSYYDLDKKNMNHNSTNHNNMSHHDMDARIGNINSMNRNDLNNNTADYLAAQYAPAVPSTQPPPGYDAPTSGASQTMAHNLHRVAAAHILYEGNRKTESGDPASSNVLSGIFHRHHHHHDKAKREEEKEEEKETHPSLFSIFSPANLRMPKKDESVIR</sequence>
<feature type="non-terminal residue" evidence="2">
    <location>
        <position position="1"/>
    </location>
</feature>
<reference evidence="2 3" key="1">
    <citation type="submission" date="2023-08" db="EMBL/GenBank/DDBJ databases">
        <title>Black Yeasts Isolated from many extreme environments.</title>
        <authorList>
            <person name="Coleine C."/>
            <person name="Stajich J.E."/>
            <person name="Selbmann L."/>
        </authorList>
    </citation>
    <scope>NUCLEOTIDE SEQUENCE [LARGE SCALE GENOMIC DNA]</scope>
    <source>
        <strain evidence="2 3">CCFEE 5386</strain>
    </source>
</reference>
<name>A0ABR0KZ36_9PEZI</name>
<protein>
    <submittedName>
        <fullName evidence="2">Uncharacterized protein</fullName>
    </submittedName>
</protein>
<comment type="caution">
    <text evidence="2">The sequence shown here is derived from an EMBL/GenBank/DDBJ whole genome shotgun (WGS) entry which is preliminary data.</text>
</comment>
<keyword evidence="3" id="KW-1185">Reference proteome</keyword>
<proteinExistence type="predicted"/>
<accession>A0ABR0KZ36</accession>
<evidence type="ECO:0000256" key="1">
    <source>
        <dbReference type="SAM" id="MobiDB-lite"/>
    </source>
</evidence>
<feature type="region of interest" description="Disordered" evidence="1">
    <location>
        <begin position="172"/>
        <end position="216"/>
    </location>
</feature>
<dbReference type="EMBL" id="JAVRRR010000936">
    <property type="protein sequence ID" value="KAK5139984.1"/>
    <property type="molecule type" value="Genomic_DNA"/>
</dbReference>
<organism evidence="2 3">
    <name type="scientific">Rachicladosporium monterosium</name>
    <dbReference type="NCBI Taxonomy" id="1507873"/>
    <lineage>
        <taxon>Eukaryota</taxon>
        <taxon>Fungi</taxon>
        <taxon>Dikarya</taxon>
        <taxon>Ascomycota</taxon>
        <taxon>Pezizomycotina</taxon>
        <taxon>Dothideomycetes</taxon>
        <taxon>Dothideomycetidae</taxon>
        <taxon>Cladosporiales</taxon>
        <taxon>Cladosporiaceae</taxon>
        <taxon>Rachicladosporium</taxon>
    </lineage>
</organism>
<gene>
    <name evidence="2" type="ORF">LTR32_007081</name>
</gene>